<protein>
    <submittedName>
        <fullName evidence="2">DUF3344 domain-containing protein</fullName>
    </submittedName>
</protein>
<organism evidence="2 3">
    <name type="scientific">Streptomyces cellulosae</name>
    <dbReference type="NCBI Taxonomy" id="1968"/>
    <lineage>
        <taxon>Bacteria</taxon>
        <taxon>Bacillati</taxon>
        <taxon>Actinomycetota</taxon>
        <taxon>Actinomycetes</taxon>
        <taxon>Kitasatosporales</taxon>
        <taxon>Streptomycetaceae</taxon>
        <taxon>Streptomyces</taxon>
    </lineage>
</organism>
<evidence type="ECO:0000313" key="2">
    <source>
        <dbReference type="EMBL" id="MFI5678159.1"/>
    </source>
</evidence>
<name>A0ABW7Y701_STRCE</name>
<dbReference type="RefSeq" id="WP_398658720.1">
    <property type="nucleotide sequence ID" value="NZ_JBITDC010000010.1"/>
</dbReference>
<reference evidence="2 3" key="1">
    <citation type="submission" date="2024-10" db="EMBL/GenBank/DDBJ databases">
        <title>The Natural Products Discovery Center: Release of the First 8490 Sequenced Strains for Exploring Actinobacteria Biosynthetic Diversity.</title>
        <authorList>
            <person name="Kalkreuter E."/>
            <person name="Kautsar S.A."/>
            <person name="Yang D."/>
            <person name="Bader C.D."/>
            <person name="Teijaro C.N."/>
            <person name="Fluegel L."/>
            <person name="Davis C.M."/>
            <person name="Simpson J.R."/>
            <person name="Lauterbach L."/>
            <person name="Steele A.D."/>
            <person name="Gui C."/>
            <person name="Meng S."/>
            <person name="Li G."/>
            <person name="Viehrig K."/>
            <person name="Ye F."/>
            <person name="Su P."/>
            <person name="Kiefer A.F."/>
            <person name="Nichols A."/>
            <person name="Cepeda A.J."/>
            <person name="Yan W."/>
            <person name="Fan B."/>
            <person name="Jiang Y."/>
            <person name="Adhikari A."/>
            <person name="Zheng C.-J."/>
            <person name="Schuster L."/>
            <person name="Cowan T.M."/>
            <person name="Smanski M.J."/>
            <person name="Chevrette M.G."/>
            <person name="De Carvalho L.P.S."/>
            <person name="Shen B."/>
        </authorList>
    </citation>
    <scope>NUCLEOTIDE SEQUENCE [LARGE SCALE GENOMIC DNA]</scope>
    <source>
        <strain evidence="2 3">NPDC051599</strain>
    </source>
</reference>
<proteinExistence type="predicted"/>
<keyword evidence="3" id="KW-1185">Reference proteome</keyword>
<feature type="signal peptide" evidence="1">
    <location>
        <begin position="1"/>
        <end position="32"/>
    </location>
</feature>
<dbReference type="EMBL" id="JBITDC010000010">
    <property type="protein sequence ID" value="MFI5678159.1"/>
    <property type="molecule type" value="Genomic_DNA"/>
</dbReference>
<evidence type="ECO:0000256" key="1">
    <source>
        <dbReference type="SAM" id="SignalP"/>
    </source>
</evidence>
<evidence type="ECO:0000313" key="3">
    <source>
        <dbReference type="Proteomes" id="UP001612415"/>
    </source>
</evidence>
<accession>A0ABW7Y701</accession>
<dbReference type="Proteomes" id="UP001612415">
    <property type="component" value="Unassembled WGS sequence"/>
</dbReference>
<feature type="chain" id="PRO_5045656166" evidence="1">
    <location>
        <begin position="33"/>
        <end position="382"/>
    </location>
</feature>
<sequence length="382" mass="39861">MRNPLVPLLHRVTAGALVLAGSWASVGAPATAATAPPSREASRVAFAERYHALQHGGIVRAANSSISCRTAGAVKRPLQSASSGCSAARAGKAVVNGRFDTDYIDVDRDPNTYNSSRAEVRLPKGSRVSYARLYWGGNLRVGEQKPRKDNGRVLIAEPGGAYKQVRADTVVGHRAAHGADAFQASADVTKLVRGSGPGLYTVAQVNVARGRSAAGAWGGWTLVVAYESAAAPLRHLALWDGFTALKNGAGQEIRLRGLRFSAGAGGRAGLVTYDGDRGITGDTLTLRTTRTGTHGQRSRTTVTSLTDPANPVGDVLNSTISEPGTAAPRRVPAYANTLGYDSDVLDLGPGLRGGGDQLAFRLKSQGDVVWAGVLFAAVDAKR</sequence>
<keyword evidence="1" id="KW-0732">Signal</keyword>
<gene>
    <name evidence="2" type="ORF">ACIA8P_26415</name>
</gene>
<comment type="caution">
    <text evidence="2">The sequence shown here is derived from an EMBL/GenBank/DDBJ whole genome shotgun (WGS) entry which is preliminary data.</text>
</comment>